<protein>
    <submittedName>
        <fullName evidence="5">LacI family transcriptional regulator</fullName>
    </submittedName>
</protein>
<dbReference type="Pfam" id="PF00356">
    <property type="entry name" value="LacI"/>
    <property type="match status" value="1"/>
</dbReference>
<dbReference type="CDD" id="cd01392">
    <property type="entry name" value="HTH_LacI"/>
    <property type="match status" value="1"/>
</dbReference>
<reference evidence="5 6" key="1">
    <citation type="submission" date="2021-05" db="EMBL/GenBank/DDBJ databases">
        <title>A Polyphasic approach of four new species of the genus Ohtaekwangia: Ohtaekwangia histidinii sp. nov., Ohtaekwangia cretensis sp. nov., Ohtaekwangia indiensis sp. nov., Ohtaekwangia reichenbachii sp. nov. from diverse environment.</title>
        <authorList>
            <person name="Octaviana S."/>
        </authorList>
    </citation>
    <scope>NUCLEOTIDE SEQUENCE [LARGE SCALE GENOMIC DNA]</scope>
    <source>
        <strain evidence="5 6">PWU20</strain>
    </source>
</reference>
<dbReference type="RefSeq" id="WP_254153745.1">
    <property type="nucleotide sequence ID" value="NZ_JAHESD010000020.1"/>
</dbReference>
<dbReference type="PANTHER" id="PTHR30146:SF109">
    <property type="entry name" value="HTH-TYPE TRANSCRIPTIONAL REGULATOR GALS"/>
    <property type="match status" value="1"/>
</dbReference>
<dbReference type="InterPro" id="IPR010982">
    <property type="entry name" value="Lambda_DNA-bd_dom_sf"/>
</dbReference>
<dbReference type="SUPFAM" id="SSF53822">
    <property type="entry name" value="Periplasmic binding protein-like I"/>
    <property type="match status" value="1"/>
</dbReference>
<feature type="domain" description="HTH lacI-type" evidence="4">
    <location>
        <begin position="6"/>
        <end position="60"/>
    </location>
</feature>
<organism evidence="5 6">
    <name type="scientific">Chryseosolibacter indicus</name>
    <dbReference type="NCBI Taxonomy" id="2782351"/>
    <lineage>
        <taxon>Bacteria</taxon>
        <taxon>Pseudomonadati</taxon>
        <taxon>Bacteroidota</taxon>
        <taxon>Cytophagia</taxon>
        <taxon>Cytophagales</taxon>
        <taxon>Chryseotaleaceae</taxon>
        <taxon>Chryseosolibacter</taxon>
    </lineage>
</organism>
<dbReference type="Proteomes" id="UP000772618">
    <property type="component" value="Unassembled WGS sequence"/>
</dbReference>
<dbReference type="Gene3D" id="3.40.50.2300">
    <property type="match status" value="2"/>
</dbReference>
<gene>
    <name evidence="5" type="ORF">KK060_10860</name>
</gene>
<dbReference type="Pfam" id="PF13377">
    <property type="entry name" value="Peripla_BP_3"/>
    <property type="match status" value="1"/>
</dbReference>
<dbReference type="SUPFAM" id="SSF47413">
    <property type="entry name" value="lambda repressor-like DNA-binding domains"/>
    <property type="match status" value="1"/>
</dbReference>
<keyword evidence="3" id="KW-0804">Transcription</keyword>
<dbReference type="InterPro" id="IPR000843">
    <property type="entry name" value="HTH_LacI"/>
</dbReference>
<evidence type="ECO:0000259" key="4">
    <source>
        <dbReference type="PROSITE" id="PS50932"/>
    </source>
</evidence>
<dbReference type="InterPro" id="IPR028082">
    <property type="entry name" value="Peripla_BP_I"/>
</dbReference>
<dbReference type="InterPro" id="IPR046335">
    <property type="entry name" value="LacI/GalR-like_sensor"/>
</dbReference>
<keyword evidence="6" id="KW-1185">Reference proteome</keyword>
<comment type="caution">
    <text evidence="5">The sequence shown here is derived from an EMBL/GenBank/DDBJ whole genome shotgun (WGS) entry which is preliminary data.</text>
</comment>
<dbReference type="PANTHER" id="PTHR30146">
    <property type="entry name" value="LACI-RELATED TRANSCRIPTIONAL REPRESSOR"/>
    <property type="match status" value="1"/>
</dbReference>
<dbReference type="PROSITE" id="PS50932">
    <property type="entry name" value="HTH_LACI_2"/>
    <property type="match status" value="1"/>
</dbReference>
<evidence type="ECO:0000256" key="2">
    <source>
        <dbReference type="ARBA" id="ARBA00023125"/>
    </source>
</evidence>
<dbReference type="Gene3D" id="1.10.260.40">
    <property type="entry name" value="lambda repressor-like DNA-binding domains"/>
    <property type="match status" value="1"/>
</dbReference>
<dbReference type="CDD" id="cd06267">
    <property type="entry name" value="PBP1_LacI_sugar_binding-like"/>
    <property type="match status" value="1"/>
</dbReference>
<proteinExistence type="predicted"/>
<sequence length="343" mass="37965">MMADKATIHDIARELKIAASTVSRALNGSPRISQQTKDSVLSVAKQLNYQPHKLAAALRNGRSNIIGIIVPTADRNFFGSIVRGVEEVAMNANYQVIICQTYENPAKEAAAVEALINSRVDGIITSFSKNTVNFDHFLKAKRQGIPVISFDRTNDDLDISKVLIDDFKGAYKATEHLIQQGCKRIGHFTSFQNVSIYKERRRGYLAALEHYSLPLVNELIVESNMQLEDGRRSMQKLLDERISVDGVFSSSDLGAMGALQVLKEHGIRVPDEVAIVGFSNDPFTLFSDPPISSVDQHCLRMGNIACEIFLDEVKLNGQAEFSPRKVVLMPELIVRGSSLRTSS</sequence>
<name>A0ABS5VQR2_9BACT</name>
<evidence type="ECO:0000256" key="3">
    <source>
        <dbReference type="ARBA" id="ARBA00023163"/>
    </source>
</evidence>
<dbReference type="EMBL" id="JAHESD010000020">
    <property type="protein sequence ID" value="MBT1703783.1"/>
    <property type="molecule type" value="Genomic_DNA"/>
</dbReference>
<accession>A0ABS5VQR2</accession>
<evidence type="ECO:0000313" key="6">
    <source>
        <dbReference type="Proteomes" id="UP000772618"/>
    </source>
</evidence>
<keyword evidence="1" id="KW-0805">Transcription regulation</keyword>
<evidence type="ECO:0000256" key="1">
    <source>
        <dbReference type="ARBA" id="ARBA00023015"/>
    </source>
</evidence>
<evidence type="ECO:0000313" key="5">
    <source>
        <dbReference type="EMBL" id="MBT1703783.1"/>
    </source>
</evidence>
<dbReference type="SMART" id="SM00354">
    <property type="entry name" value="HTH_LACI"/>
    <property type="match status" value="1"/>
</dbReference>
<keyword evidence="2" id="KW-0238">DNA-binding</keyword>